<organism evidence="3 4">
    <name type="scientific">Mycena metata</name>
    <dbReference type="NCBI Taxonomy" id="1033252"/>
    <lineage>
        <taxon>Eukaryota</taxon>
        <taxon>Fungi</taxon>
        <taxon>Dikarya</taxon>
        <taxon>Basidiomycota</taxon>
        <taxon>Agaricomycotina</taxon>
        <taxon>Agaricomycetes</taxon>
        <taxon>Agaricomycetidae</taxon>
        <taxon>Agaricales</taxon>
        <taxon>Marasmiineae</taxon>
        <taxon>Mycenaceae</taxon>
        <taxon>Mycena</taxon>
    </lineage>
</organism>
<evidence type="ECO:0000256" key="1">
    <source>
        <dbReference type="ARBA" id="ARBA00022801"/>
    </source>
</evidence>
<feature type="compositionally biased region" description="Polar residues" evidence="2">
    <location>
        <begin position="343"/>
        <end position="358"/>
    </location>
</feature>
<dbReference type="GO" id="GO:0016787">
    <property type="term" value="F:hydrolase activity"/>
    <property type="evidence" value="ECO:0007669"/>
    <property type="project" value="UniProtKB-KW"/>
</dbReference>
<keyword evidence="4" id="KW-1185">Reference proteome</keyword>
<reference evidence="3" key="1">
    <citation type="submission" date="2023-03" db="EMBL/GenBank/DDBJ databases">
        <title>Massive genome expansion in bonnet fungi (Mycena s.s.) driven by repeated elements and novel gene families across ecological guilds.</title>
        <authorList>
            <consortium name="Lawrence Berkeley National Laboratory"/>
            <person name="Harder C.B."/>
            <person name="Miyauchi S."/>
            <person name="Viragh M."/>
            <person name="Kuo A."/>
            <person name="Thoen E."/>
            <person name="Andreopoulos B."/>
            <person name="Lu D."/>
            <person name="Skrede I."/>
            <person name="Drula E."/>
            <person name="Henrissat B."/>
            <person name="Morin E."/>
            <person name="Kohler A."/>
            <person name="Barry K."/>
            <person name="LaButti K."/>
            <person name="Morin E."/>
            <person name="Salamov A."/>
            <person name="Lipzen A."/>
            <person name="Mereny Z."/>
            <person name="Hegedus B."/>
            <person name="Baldrian P."/>
            <person name="Stursova M."/>
            <person name="Weitz H."/>
            <person name="Taylor A."/>
            <person name="Grigoriev I.V."/>
            <person name="Nagy L.G."/>
            <person name="Martin F."/>
            <person name="Kauserud H."/>
        </authorList>
    </citation>
    <scope>NUCLEOTIDE SEQUENCE</scope>
    <source>
        <strain evidence="3">CBHHK182m</strain>
    </source>
</reference>
<keyword evidence="1" id="KW-0378">Hydrolase</keyword>
<dbReference type="Gene3D" id="3.40.50.1000">
    <property type="entry name" value="HAD superfamily/HAD-like"/>
    <property type="match status" value="1"/>
</dbReference>
<dbReference type="Gene3D" id="1.10.150.240">
    <property type="entry name" value="Putative phosphatase, domain 2"/>
    <property type="match status" value="1"/>
</dbReference>
<sequence length="643" mass="71111">MPMTAQETEDMKAFRQRLHAQIKTEIEPALRGAKEELLSKMKQARDDKAKKQQFLAEYNAAVAALDQASLERFQDELLREQIRRNGGNGSWGDSSADRSQSRLGGFVGDFSSGSGSPEWNIEGLTRRGSPALGHTRSKSSLGNNASLLNSINIRPGSRAMYTGAGLSPSGTRPNHSFEDTAAGLDEARIRKFKEEQARMERAHSPAIPIPVADQAMKKFAEEQARLHRAHSPEISRSDPHSKFAEEQARLHRAHSPELPRKVSQNKFTEEQARLNRAHSPEIPRNDSQAKLAEEQRRILESLTSRNETRTRAVHTPTVSADAARLAAFQEQQKRAQAELGQQDARNNSGSRMGQNKQTARGKPAPASGRRTPASAQSTFGRIPLNEPDDLFPYDDDSSLTKVEVLFFDLDGTVLDWHGTITEELRRQANKTNVAKIKAIDWEAFAFKWRDLFLATLRGLAAHGDTSARSSVYRSALDELIGKYEKQLGNRWSATVRNGLVETWDRINPWADVKDLPVIKSIKTLSTLSNLTLREQTQINKHAGLTWDVCLSAGLLGSRIPMSEAYSAAAESMSIPLANCALVSARSDDLRVAGSAGMKTIYVRRSSEDRNVEGEVLSKLEGGEFDLVVGSFQHLALVLGCDID</sequence>
<dbReference type="InterPro" id="IPR051540">
    <property type="entry name" value="S-2-haloacid_dehalogenase"/>
</dbReference>
<proteinExistence type="predicted"/>
<accession>A0AAD7MUG7</accession>
<dbReference type="SUPFAM" id="SSF56784">
    <property type="entry name" value="HAD-like"/>
    <property type="match status" value="1"/>
</dbReference>
<gene>
    <name evidence="3" type="ORF">B0H16DRAFT_175026</name>
</gene>
<dbReference type="InterPro" id="IPR036412">
    <property type="entry name" value="HAD-like_sf"/>
</dbReference>
<feature type="region of interest" description="Disordered" evidence="2">
    <location>
        <begin position="84"/>
        <end position="106"/>
    </location>
</feature>
<dbReference type="EMBL" id="JARKIB010000143">
    <property type="protein sequence ID" value="KAJ7732692.1"/>
    <property type="molecule type" value="Genomic_DNA"/>
</dbReference>
<dbReference type="InterPro" id="IPR023214">
    <property type="entry name" value="HAD_sf"/>
</dbReference>
<comment type="caution">
    <text evidence="3">The sequence shown here is derived from an EMBL/GenBank/DDBJ whole genome shotgun (WGS) entry which is preliminary data.</text>
</comment>
<evidence type="ECO:0000313" key="4">
    <source>
        <dbReference type="Proteomes" id="UP001215598"/>
    </source>
</evidence>
<protein>
    <submittedName>
        <fullName evidence="3">HAD-like domain-containing protein</fullName>
    </submittedName>
</protein>
<dbReference type="PANTHER" id="PTHR43316:SF3">
    <property type="entry name" value="HALOACID DEHALOGENASE, TYPE II (AFU_ORTHOLOGUE AFUA_2G07750)-RELATED"/>
    <property type="match status" value="1"/>
</dbReference>
<evidence type="ECO:0000313" key="3">
    <source>
        <dbReference type="EMBL" id="KAJ7732692.1"/>
    </source>
</evidence>
<dbReference type="InterPro" id="IPR023198">
    <property type="entry name" value="PGP-like_dom2"/>
</dbReference>
<feature type="region of interest" description="Disordered" evidence="2">
    <location>
        <begin position="330"/>
        <end position="382"/>
    </location>
</feature>
<evidence type="ECO:0000256" key="2">
    <source>
        <dbReference type="SAM" id="MobiDB-lite"/>
    </source>
</evidence>
<feature type="compositionally biased region" description="Basic and acidic residues" evidence="2">
    <location>
        <begin position="223"/>
        <end position="260"/>
    </location>
</feature>
<dbReference type="Proteomes" id="UP001215598">
    <property type="component" value="Unassembled WGS sequence"/>
</dbReference>
<name>A0AAD7MUG7_9AGAR</name>
<feature type="region of interest" description="Disordered" evidence="2">
    <location>
        <begin position="223"/>
        <end position="266"/>
    </location>
</feature>
<dbReference type="AlphaFoldDB" id="A0AAD7MUG7"/>
<dbReference type="PANTHER" id="PTHR43316">
    <property type="entry name" value="HYDROLASE, HALOACID DELAHOGENASE-RELATED"/>
    <property type="match status" value="1"/>
</dbReference>